<dbReference type="GO" id="GO:0015074">
    <property type="term" value="P:DNA integration"/>
    <property type="evidence" value="ECO:0007669"/>
    <property type="project" value="InterPro"/>
</dbReference>
<dbReference type="KEGG" id="bps:BPSL0576"/>
<dbReference type="InterPro" id="IPR013762">
    <property type="entry name" value="Integrase-like_cat_sf"/>
</dbReference>
<dbReference type="STRING" id="272560.BPSL0576"/>
<organism evidence="3 4">
    <name type="scientific">Burkholderia pseudomallei (strain K96243)</name>
    <dbReference type="NCBI Taxonomy" id="272560"/>
    <lineage>
        <taxon>Bacteria</taxon>
        <taxon>Pseudomonadati</taxon>
        <taxon>Pseudomonadota</taxon>
        <taxon>Betaproteobacteria</taxon>
        <taxon>Burkholderiales</taxon>
        <taxon>Burkholderiaceae</taxon>
        <taxon>Burkholderia</taxon>
        <taxon>pseudomallei group</taxon>
    </lineage>
</organism>
<evidence type="ECO:0000256" key="1">
    <source>
        <dbReference type="ARBA" id="ARBA00023172"/>
    </source>
</evidence>
<dbReference type="InterPro" id="IPR002104">
    <property type="entry name" value="Integrase_catalytic"/>
</dbReference>
<dbReference type="PATRIC" id="fig|272560.51.peg.1070"/>
<accession>Q63XG1</accession>
<dbReference type="Gene3D" id="1.10.443.10">
    <property type="entry name" value="Intergrase catalytic core"/>
    <property type="match status" value="1"/>
</dbReference>
<dbReference type="Proteomes" id="UP000000605">
    <property type="component" value="Chromosome 1"/>
</dbReference>
<proteinExistence type="predicted"/>
<dbReference type="Pfam" id="PF00589">
    <property type="entry name" value="Phage_integrase"/>
    <property type="match status" value="1"/>
</dbReference>
<dbReference type="InterPro" id="IPR011010">
    <property type="entry name" value="DNA_brk_join_enz"/>
</dbReference>
<name>Q63XG1_BURPS</name>
<dbReference type="RefSeq" id="WP_011204828.1">
    <property type="nucleotide sequence ID" value="NC_006350.1"/>
</dbReference>
<dbReference type="SUPFAM" id="SSF56349">
    <property type="entry name" value="DNA breaking-rejoining enzymes"/>
    <property type="match status" value="1"/>
</dbReference>
<gene>
    <name evidence="3" type="ordered locus">BPSL0576</name>
</gene>
<keyword evidence="1" id="KW-0233">DNA recombination</keyword>
<dbReference type="EMBL" id="BX571965">
    <property type="protein sequence ID" value="CAH34568.1"/>
    <property type="molecule type" value="Genomic_DNA"/>
</dbReference>
<evidence type="ECO:0000313" key="3">
    <source>
        <dbReference type="EMBL" id="CAH34568.1"/>
    </source>
</evidence>
<reference evidence="3 4" key="1">
    <citation type="journal article" date="2004" name="Proc. Natl. Acad. Sci. U.S.A.">
        <title>Genomic plasticity of the causative agent of melioidosis, Burkholderia pseudomallei.</title>
        <authorList>
            <person name="Holden M.T.G."/>
            <person name="Titball R.W."/>
            <person name="Peacock S.J."/>
            <person name="Cerdeno-Tarraga A.M."/>
            <person name="Atkins T."/>
            <person name="Crossman L.C."/>
            <person name="Pitt T."/>
            <person name="Churcher C."/>
            <person name="Mungall K."/>
            <person name="Bentley S.D."/>
            <person name="Sebaihia M."/>
            <person name="Thomson N.R."/>
            <person name="Bason N."/>
            <person name="Beacham I.R."/>
            <person name="Brooks K."/>
            <person name="Brown K.A."/>
            <person name="Brown N.F."/>
            <person name="Challis G.L."/>
            <person name="Cherevach I."/>
            <person name="Chillingworth T."/>
            <person name="Cronin A."/>
            <person name="Crosset B."/>
            <person name="Davis P."/>
            <person name="DeShazer D."/>
            <person name="Feltwell T."/>
            <person name="Fraser A."/>
            <person name="Hance Z."/>
            <person name="Hauser H."/>
            <person name="Holroyd S."/>
            <person name="Jagels K."/>
            <person name="Keith K.E."/>
            <person name="Maddison M."/>
            <person name="Moule S."/>
            <person name="Price C."/>
            <person name="Quail M.A."/>
            <person name="Rabbinowitsch E."/>
            <person name="Rutherford K."/>
            <person name="Sanders M."/>
            <person name="Simmonds M."/>
            <person name="Songsivilai S."/>
            <person name="Stevens K."/>
            <person name="Tumapa S."/>
            <person name="Vesaratchavest M."/>
            <person name="Whitehead S."/>
            <person name="Yeats C."/>
            <person name="Barrell B.G."/>
            <person name="Oyston P.C.F."/>
            <person name="Parkhill J."/>
        </authorList>
    </citation>
    <scope>NUCLEOTIDE SEQUENCE [LARGE SCALE GENOMIC DNA]</scope>
    <source>
        <strain evidence="3 4">K96243</strain>
    </source>
</reference>
<dbReference type="PROSITE" id="PS51898">
    <property type="entry name" value="TYR_RECOMBINASE"/>
    <property type="match status" value="1"/>
</dbReference>
<feature type="domain" description="Tyr recombinase" evidence="2">
    <location>
        <begin position="153"/>
        <end position="373"/>
    </location>
</feature>
<evidence type="ECO:0000259" key="2">
    <source>
        <dbReference type="PROSITE" id="PS51898"/>
    </source>
</evidence>
<evidence type="ECO:0000313" key="4">
    <source>
        <dbReference type="Proteomes" id="UP000000605"/>
    </source>
</evidence>
<dbReference type="AlphaFoldDB" id="Q63XG1"/>
<dbReference type="GO" id="GO:0006310">
    <property type="term" value="P:DNA recombination"/>
    <property type="evidence" value="ECO:0007669"/>
    <property type="project" value="UniProtKB-KW"/>
</dbReference>
<sequence>MMDYQKNFLDVYGNPVIVEPHRWTIATSRGIEGLPWKGIDNAGEGFSSLCRAYVQNFLLRKSPIEALNVHRELCSFARFYKTTPGASMLAAVLGYLAQLTSKGSRWRWSRIRAFYRFFAEQRHPEFDRRALVDINRIVVGGNPKGVAVRTGDPVSGPMSREEATVWRDAILDDDDDSYSSIRERAIATLVTVLGLRPTSIVHLMECDFVQNVTIDGTPVAFALDIPRAKKRAAPRTHRRRIPIHPQLAATVQRLIELNRKLHPEPQSADVRPIIYATKPNSTFGTLGWKESSDGVSAILNRAVNRYGVVSPRTQQALIVFPTRLRRSAATALAREGYSAEHIASFLDQESLQNVTVYTDAARGTIEHLDVSLADAYAPFIDAFTGAMPKPSSKRRRRKTVSYVTDDGRLLTLGECGQERVPCRRHAPYSCYRCELFGPFSDSEHVALQSDMLARRARLGKSGSLAERRMAALIDRTIFGVSHVKLLIEEMKSEQEFS</sequence>
<protein>
    <recommendedName>
        <fullName evidence="2">Tyr recombinase domain-containing protein</fullName>
    </recommendedName>
</protein>
<dbReference type="GO" id="GO:0003677">
    <property type="term" value="F:DNA binding"/>
    <property type="evidence" value="ECO:0007669"/>
    <property type="project" value="InterPro"/>
</dbReference>
<keyword evidence="4" id="KW-1185">Reference proteome</keyword>
<dbReference type="eggNOG" id="COG0582">
    <property type="taxonomic scope" value="Bacteria"/>
</dbReference>